<sequence length="198" mass="21889">MKKFVVAIIMAAIVLVGCGSSKTQNSEVSSKTTSDAAQVTQSKGTDQSVSKSNDANQPISKAQDSNNPVSKSENLDKAAFTKFFDDTEVLLHEIDDLTNTTDPSNLDSVKASLNKVSIINDKLYALKVPNDPTGTLNPYELQSYLAAYNLDFRSLLIYKQLTLTNQTTDIDPVEMTKKMTKDRELYTAELSKYREICK</sequence>
<comment type="caution">
    <text evidence="2">The sequence shown here is derived from an EMBL/GenBank/DDBJ whole genome shotgun (WGS) entry which is preliminary data.</text>
</comment>
<accession>A0A0J1FS49</accession>
<dbReference type="RefSeq" id="WP_047809994.1">
    <property type="nucleotide sequence ID" value="NZ_LDZY01000006.1"/>
</dbReference>
<dbReference type="PROSITE" id="PS51257">
    <property type="entry name" value="PROKAR_LIPOPROTEIN"/>
    <property type="match status" value="1"/>
</dbReference>
<proteinExistence type="predicted"/>
<feature type="region of interest" description="Disordered" evidence="1">
    <location>
        <begin position="22"/>
        <end position="72"/>
    </location>
</feature>
<evidence type="ECO:0000313" key="2">
    <source>
        <dbReference type="EMBL" id="KLU66112.1"/>
    </source>
</evidence>
<organism evidence="2 3">
    <name type="scientific">Desulfosporosinus acididurans</name>
    <dbReference type="NCBI Taxonomy" id="476652"/>
    <lineage>
        <taxon>Bacteria</taxon>
        <taxon>Bacillati</taxon>
        <taxon>Bacillota</taxon>
        <taxon>Clostridia</taxon>
        <taxon>Eubacteriales</taxon>
        <taxon>Desulfitobacteriaceae</taxon>
        <taxon>Desulfosporosinus</taxon>
    </lineage>
</organism>
<evidence type="ECO:0008006" key="4">
    <source>
        <dbReference type="Google" id="ProtNLM"/>
    </source>
</evidence>
<dbReference type="AlphaFoldDB" id="A0A0J1FS49"/>
<protein>
    <recommendedName>
        <fullName evidence="4">Lipoprotein</fullName>
    </recommendedName>
</protein>
<evidence type="ECO:0000313" key="3">
    <source>
        <dbReference type="Proteomes" id="UP000036356"/>
    </source>
</evidence>
<reference evidence="2 3" key="1">
    <citation type="submission" date="2015-06" db="EMBL/GenBank/DDBJ databases">
        <title>Draft genome of the moderately acidophilic sulfate reducer Candidatus Desulfosporosinus acididurans strain M1.</title>
        <authorList>
            <person name="Poehlein A."/>
            <person name="Petzsch P."/>
            <person name="Johnson B.D."/>
            <person name="Schloemann M."/>
            <person name="Daniel R."/>
            <person name="Muehling M."/>
        </authorList>
    </citation>
    <scope>NUCLEOTIDE SEQUENCE [LARGE SCALE GENOMIC DNA]</scope>
    <source>
        <strain evidence="2 3">M1</strain>
    </source>
</reference>
<keyword evidence="3" id="KW-1185">Reference proteome</keyword>
<dbReference type="Proteomes" id="UP000036356">
    <property type="component" value="Unassembled WGS sequence"/>
</dbReference>
<dbReference type="EMBL" id="LDZY01000006">
    <property type="protein sequence ID" value="KLU66112.1"/>
    <property type="molecule type" value="Genomic_DNA"/>
</dbReference>
<evidence type="ECO:0000256" key="1">
    <source>
        <dbReference type="SAM" id="MobiDB-lite"/>
    </source>
</evidence>
<name>A0A0J1FS49_9FIRM</name>
<dbReference type="PATRIC" id="fig|476652.3.peg.2228"/>
<gene>
    <name evidence="2" type="ORF">DEAC_c21510</name>
</gene>